<reference evidence="1 3" key="1">
    <citation type="submission" date="2019-03" db="EMBL/GenBank/DDBJ databases">
        <title>Genomic Encyclopedia of Type Strains, Phase IV (KMG-V): Genome sequencing to study the core and pangenomes of soil and plant-associated prokaryotes.</title>
        <authorList>
            <person name="Whitman W."/>
        </authorList>
    </citation>
    <scope>NUCLEOTIDE SEQUENCE [LARGE SCALE GENOMIC DNA]</scope>
    <source>
        <strain evidence="1 3">Hc14</strain>
    </source>
</reference>
<keyword evidence="4" id="KW-1185">Reference proteome</keyword>
<accession>A0A4R3PT84</accession>
<dbReference type="Proteomes" id="UP000294576">
    <property type="component" value="Unassembled WGS sequence"/>
</dbReference>
<organism evidence="1 3">
    <name type="scientific">Rhizobium sullae</name>
    <name type="common">Rhizobium hedysari</name>
    <dbReference type="NCBI Taxonomy" id="50338"/>
    <lineage>
        <taxon>Bacteria</taxon>
        <taxon>Pseudomonadati</taxon>
        <taxon>Pseudomonadota</taxon>
        <taxon>Alphaproteobacteria</taxon>
        <taxon>Hyphomicrobiales</taxon>
        <taxon>Rhizobiaceae</taxon>
        <taxon>Rhizobium/Agrobacterium group</taxon>
        <taxon>Rhizobium</taxon>
    </lineage>
</organism>
<evidence type="ECO:0000313" key="2">
    <source>
        <dbReference type="EMBL" id="UWU18297.1"/>
    </source>
</evidence>
<dbReference type="Proteomes" id="UP001060123">
    <property type="component" value="Plasmid pWSM1592_1"/>
</dbReference>
<sequence length="56" mass="6368">MLILSLAAFLYLVLALGLVVAIDNMVGFVFPETRSRSSRFFNFSKAFTGSQWLHRK</sequence>
<evidence type="ECO:0000313" key="4">
    <source>
        <dbReference type="Proteomes" id="UP001060123"/>
    </source>
</evidence>
<dbReference type="EMBL" id="SMBH01000022">
    <property type="protein sequence ID" value="TCU10075.1"/>
    <property type="molecule type" value="Genomic_DNA"/>
</dbReference>
<geneLocation type="plasmid" evidence="2 4">
    <name>pWSM1592_1</name>
</geneLocation>
<gene>
    <name evidence="1" type="ORF">EV132_12266</name>
    <name evidence="2" type="ORF">N2599_23930</name>
</gene>
<name>A0A4R3PT84_RHISU</name>
<keyword evidence="2" id="KW-0614">Plasmid</keyword>
<proteinExistence type="predicted"/>
<protein>
    <submittedName>
        <fullName evidence="1">Uncharacterized protein</fullName>
    </submittedName>
</protein>
<reference evidence="2" key="2">
    <citation type="submission" date="2022-09" db="EMBL/GenBank/DDBJ databases">
        <title>Australian commercial rhizobial inoculants.</title>
        <authorList>
            <person name="Kohlmeier M.G."/>
            <person name="O'Hara G.W."/>
            <person name="Colombi E."/>
            <person name="Ramsay J.P."/>
            <person name="Terpolilli J."/>
        </authorList>
    </citation>
    <scope>NUCLEOTIDE SEQUENCE</scope>
    <source>
        <strain evidence="2">WSM1592</strain>
        <plasmid evidence="2">pWSM1592_1</plasmid>
    </source>
</reference>
<dbReference type="EMBL" id="CP104144">
    <property type="protein sequence ID" value="UWU18297.1"/>
    <property type="molecule type" value="Genomic_DNA"/>
</dbReference>
<dbReference type="RefSeq" id="WP_165928306.1">
    <property type="nucleotide sequence ID" value="NZ_CP104144.1"/>
</dbReference>
<evidence type="ECO:0000313" key="3">
    <source>
        <dbReference type="Proteomes" id="UP000294576"/>
    </source>
</evidence>
<dbReference type="AlphaFoldDB" id="A0A4R3PT84"/>
<evidence type="ECO:0000313" key="1">
    <source>
        <dbReference type="EMBL" id="TCU10075.1"/>
    </source>
</evidence>